<dbReference type="PROSITE" id="PS01208">
    <property type="entry name" value="VWFC_1"/>
    <property type="match status" value="5"/>
</dbReference>
<feature type="domain" description="VWFC" evidence="8">
    <location>
        <begin position="1108"/>
        <end position="1166"/>
    </location>
</feature>
<comment type="subcellular location">
    <subcellularLocation>
        <location evidence="1">Secreted</location>
    </subcellularLocation>
</comment>
<evidence type="ECO:0000256" key="1">
    <source>
        <dbReference type="ARBA" id="ARBA00004613"/>
    </source>
</evidence>
<dbReference type="CDD" id="cd19941">
    <property type="entry name" value="TIL"/>
    <property type="match status" value="1"/>
</dbReference>
<feature type="domain" description="VWFC" evidence="8">
    <location>
        <begin position="143"/>
        <end position="200"/>
    </location>
</feature>
<evidence type="ECO:0000313" key="11">
    <source>
        <dbReference type="Proteomes" id="UP000314985"/>
    </source>
</evidence>
<keyword evidence="3 7" id="KW-0732">Signal</keyword>
<dbReference type="PROSITE" id="PS50184">
    <property type="entry name" value="VWFC_2"/>
    <property type="match status" value="13"/>
</dbReference>
<dbReference type="Gene3D" id="2.10.70.10">
    <property type="entry name" value="Complement Module, domain 1"/>
    <property type="match status" value="3"/>
</dbReference>
<dbReference type="InterPro" id="IPR014853">
    <property type="entry name" value="VWF/SSPO/ZAN-like_Cys-rich_dom"/>
</dbReference>
<feature type="domain" description="VWFC" evidence="8">
    <location>
        <begin position="260"/>
        <end position="319"/>
    </location>
</feature>
<dbReference type="PANTHER" id="PTHR46698:SF2">
    <property type="entry name" value="KIELIN_CHORDIN-LIKE PROTEIN"/>
    <property type="match status" value="1"/>
</dbReference>
<dbReference type="SUPFAM" id="SSF57603">
    <property type="entry name" value="FnI-like domain"/>
    <property type="match status" value="16"/>
</dbReference>
<evidence type="ECO:0000259" key="8">
    <source>
        <dbReference type="PROSITE" id="PS50184"/>
    </source>
</evidence>
<dbReference type="InterPro" id="IPR001846">
    <property type="entry name" value="VWF_type-D"/>
</dbReference>
<keyword evidence="5" id="KW-1015">Disulfide bond</keyword>
<feature type="domain" description="VWFD" evidence="9">
    <location>
        <begin position="1136"/>
        <end position="1323"/>
    </location>
</feature>
<dbReference type="PROSITE" id="PS51233">
    <property type="entry name" value="VWFD"/>
    <property type="match status" value="1"/>
</dbReference>
<feature type="chain" id="PRO_5021269805" description="Kielin cysteine rich BMP regulator" evidence="7">
    <location>
        <begin position="26"/>
        <end position="1502"/>
    </location>
</feature>
<dbReference type="SMART" id="SM00214">
    <property type="entry name" value="VWC"/>
    <property type="match status" value="17"/>
</dbReference>
<accession>A0A4X1VZU6</accession>
<dbReference type="SMART" id="SM00215">
    <property type="entry name" value="VWC_out"/>
    <property type="match status" value="6"/>
</dbReference>
<proteinExistence type="predicted"/>
<keyword evidence="4" id="KW-0677">Repeat</keyword>
<dbReference type="SMART" id="SM00216">
    <property type="entry name" value="VWD"/>
    <property type="match status" value="1"/>
</dbReference>
<feature type="coiled-coil region" evidence="6">
    <location>
        <begin position="67"/>
        <end position="94"/>
    </location>
</feature>
<dbReference type="Pfam" id="PF00094">
    <property type="entry name" value="VWD"/>
    <property type="match status" value="1"/>
</dbReference>
<feature type="domain" description="VWFC" evidence="8">
    <location>
        <begin position="545"/>
        <end position="603"/>
    </location>
</feature>
<dbReference type="PANTHER" id="PTHR46698">
    <property type="entry name" value="CROSSVEINLESS 2"/>
    <property type="match status" value="1"/>
</dbReference>
<keyword evidence="2" id="KW-0964">Secreted</keyword>
<feature type="domain" description="VWFC" evidence="8">
    <location>
        <begin position="486"/>
        <end position="545"/>
    </location>
</feature>
<evidence type="ECO:0000256" key="3">
    <source>
        <dbReference type="ARBA" id="ARBA00022729"/>
    </source>
</evidence>
<evidence type="ECO:0000256" key="2">
    <source>
        <dbReference type="ARBA" id="ARBA00022525"/>
    </source>
</evidence>
<dbReference type="Pfam" id="PF00093">
    <property type="entry name" value="VWC"/>
    <property type="match status" value="4"/>
</dbReference>
<name>A0A4X1VZU6_PIG</name>
<feature type="domain" description="VWFC" evidence="8">
    <location>
        <begin position="427"/>
        <end position="486"/>
    </location>
</feature>
<evidence type="ECO:0000256" key="5">
    <source>
        <dbReference type="ARBA" id="ARBA00023157"/>
    </source>
</evidence>
<dbReference type="Ensembl" id="ENSSSCT00070055851.1">
    <property type="protein sequence ID" value="ENSSSCP00070047445.1"/>
    <property type="gene ID" value="ENSSSCG00070027824.1"/>
</dbReference>
<dbReference type="InterPro" id="IPR052424">
    <property type="entry name" value="Kielin_Chordin-BMP_Reg"/>
</dbReference>
<feature type="domain" description="VWFC" evidence="8">
    <location>
        <begin position="918"/>
        <end position="976"/>
    </location>
</feature>
<keyword evidence="6" id="KW-0175">Coiled coil</keyword>
<feature type="domain" description="VWFC" evidence="8">
    <location>
        <begin position="859"/>
        <end position="918"/>
    </location>
</feature>
<feature type="domain" description="VWFC" evidence="8">
    <location>
        <begin position="686"/>
        <end position="741"/>
    </location>
</feature>
<dbReference type="InterPro" id="IPR001007">
    <property type="entry name" value="VWF_dom"/>
</dbReference>
<evidence type="ECO:0000259" key="9">
    <source>
        <dbReference type="PROSITE" id="PS51233"/>
    </source>
</evidence>
<reference evidence="10 11" key="1">
    <citation type="submission" date="2017-08" db="EMBL/GenBank/DDBJ databases">
        <title>USMARCv1.0.</title>
        <authorList>
            <person name="Hannum G.I."/>
            <person name="Koren S."/>
            <person name="Schroeder S.G."/>
            <person name="Chin S.C."/>
            <person name="Nonneman D.J."/>
            <person name="Becker S.A."/>
            <person name="Rosen B.D."/>
            <person name="Bickhart D.M."/>
            <person name="Putnam N.H."/>
            <person name="Green R.E."/>
            <person name="Tuggle C.K."/>
            <person name="Liu H."/>
            <person name="Rohrer G.A."/>
            <person name="Warr A."/>
            <person name="Hall R."/>
            <person name="Kim K."/>
            <person name="Hume D.A."/>
            <person name="Talbot R."/>
            <person name="Chow W."/>
            <person name="Howe K."/>
            <person name="Schwartz A.S."/>
            <person name="Watson M."/>
            <person name="Archibald A.L."/>
            <person name="Phillippy A.M."/>
            <person name="Smith T.P.L."/>
        </authorList>
    </citation>
    <scope>NUCLEOTIDE SEQUENCE [LARGE SCALE GENOMIC DNA]</scope>
</reference>
<reference evidence="10" key="2">
    <citation type="submission" date="2025-08" db="UniProtKB">
        <authorList>
            <consortium name="Ensembl"/>
        </authorList>
    </citation>
    <scope>IDENTIFICATION</scope>
</reference>
<dbReference type="SUPFAM" id="SSF57567">
    <property type="entry name" value="Serine protease inhibitors"/>
    <property type="match status" value="1"/>
</dbReference>
<evidence type="ECO:0000256" key="4">
    <source>
        <dbReference type="ARBA" id="ARBA00022737"/>
    </source>
</evidence>
<feature type="domain" description="VWFC" evidence="8">
    <location>
        <begin position="201"/>
        <end position="260"/>
    </location>
</feature>
<feature type="domain" description="VWFC" evidence="8">
    <location>
        <begin position="1041"/>
        <end position="1104"/>
    </location>
</feature>
<evidence type="ECO:0000256" key="7">
    <source>
        <dbReference type="SAM" id="SignalP"/>
    </source>
</evidence>
<protein>
    <recommendedName>
        <fullName evidence="12">Kielin cysteine rich BMP regulator</fullName>
    </recommendedName>
</protein>
<evidence type="ECO:0000256" key="6">
    <source>
        <dbReference type="SAM" id="Coils"/>
    </source>
</evidence>
<feature type="domain" description="VWFC" evidence="8">
    <location>
        <begin position="976"/>
        <end position="1044"/>
    </location>
</feature>
<dbReference type="GO" id="GO:0005576">
    <property type="term" value="C:extracellular region"/>
    <property type="evidence" value="ECO:0007669"/>
    <property type="project" value="UniProtKB-SubCell"/>
</dbReference>
<evidence type="ECO:0008006" key="12">
    <source>
        <dbReference type="Google" id="ProtNLM"/>
    </source>
</evidence>
<dbReference type="SMART" id="SM00832">
    <property type="entry name" value="C8"/>
    <property type="match status" value="1"/>
</dbReference>
<feature type="domain" description="VWFC" evidence="8">
    <location>
        <begin position="741"/>
        <end position="800"/>
    </location>
</feature>
<dbReference type="Proteomes" id="UP000314985">
    <property type="component" value="Chromosome 18"/>
</dbReference>
<sequence length="1502" mass="159845">MAGATAALLPLVLQLMGLALAPGMGSVVPRETPGLADSRDYQPQALAYSSAPARAPQELWRPLEERLGRLEAEVTQLREQNQVLQGRVRQLESCECHPASPQCWGLGRAWPEGARWEPDACTACVCQDGAARCNPKPGLPRCHGCSHNGQTYGNGETFSTDACTTCRCLAGTVRCQGPSCSELNCLESYTPPGECCPVCRPGCEYEGQLYEEGANFPSSSNPCLQCSCLTSLVRCVPMKCPPVPCPEPVLRPGHCCPTCQGCTEGGSHQEHGQEWTTPGDPCRICQCLEGHIRCHQRECASLCPYPARPLPGTCCPVCDGESGGGAWRGSESLPRRSCWQNGSVQCEPLPCPATPCRYPGRIPGKCCPVCDGCEYQGHQYQSQETFRLQESGRCVHCTCQAGEVSCEERECPVAPCALPDSGPQLCPACVLDGEEFAEGVQWEPDGQPCMACSCQAGVPMCRALLCSPAPCQHPTRPLGTCCPSCESCTYHGQVYANGQNFTDADSPCHACRCEDGTVTCSLVNCPPTTCARPQRGPGQCCPRCPDCVLEKQVFVDGERFSHPRDPCQECQCQEGQAHCQPRVCPTASCAHPLPGPCCQHNCNGEVNGRVGDPRDEPRLLGLPLTLSPPFSSPRWSATPFLLACPSHVGVLTKKVGVPTQSAGPGRLCAWCTASRAPQPLPCPLGCRYQGKEFTSGERFPSPTARCHVCLCWEGSVRCEPRACAPAQCPFPARGDCCPTCDGCEYLGESYLSSQEFPDPREPCSRCTCLGGFVTCGRRPCEPLGCSHPLTLPGHCCPTCQGCLYHGVTAAPGETLPDPLDPTCSLCTCQEGSMSCWKKPCPPALCPHPSPGPCFCPVCHSCLSHGREHQDGETFEGPPGSCERCRCQAGQVSCVRLPCPPLPCPLQVTEQGSCCPRCKGCLVRGEEHPEGSSWEPPDSPCSSCMCHEGVITCARIQCVTSCAQPRQGPSDCCPRCSDCEHKGRKYEPGESFQPGADPCEVCICELQPEGPPSVRCHRRQCPSLVGCPASQLLPPGPQHCCPTCAQALSHCTEGLLGSELALPDPCYTCQCQDLTWLCIQRACPELSCPLLERHTPSGSCCPVCQAPAQSCLHQGQQVASGEHWAVDACTSCSCVAAPCAATASAALCSSDEAPALNPGSCCPTVCPGPLPAWTAVEGTSGAQLPLVHVTNDDRGRSGVSWTQEVAVLLGDVTVQLLQGRVVTVDGRPVALPFLREPLLYAELRGRTVILHAQSGLQVLWDGQSQVEVRVPGSYRGQVCGLCGNFNGFAQDDLRGPEGMLLSTEAAFGNSWQVPEGPGPGRPCSKGREVDPCRAAGYRARREANARCGVLKSSTFSRCHAVVPPEPFFAACVYDLCACGLGSAADTCLCDVLEAYASHCRQAGVTPAWRGPTLCVVGCPLDRGFMFDECGPPCPRTCFNQHVPLGELAAHCVRPCVPGCQCPAGLVEHEAHCIPPEACPQVLLTGDQLPSTLPSPSREPQGPP</sequence>
<dbReference type="Pfam" id="PF23334">
    <property type="entry name" value="VWC2L_2nd"/>
    <property type="match status" value="3"/>
</dbReference>
<dbReference type="InterPro" id="IPR036084">
    <property type="entry name" value="Ser_inhib-like_sf"/>
</dbReference>
<evidence type="ECO:0000313" key="10">
    <source>
        <dbReference type="Ensembl" id="ENSSSCP00070047445.1"/>
    </source>
</evidence>
<feature type="signal peptide" evidence="7">
    <location>
        <begin position="1"/>
        <end position="25"/>
    </location>
</feature>
<dbReference type="Gene3D" id="6.20.200.20">
    <property type="match status" value="10"/>
</dbReference>
<organism evidence="10 11">
    <name type="scientific">Sus scrofa</name>
    <name type="common">Pig</name>
    <dbReference type="NCBI Taxonomy" id="9823"/>
    <lineage>
        <taxon>Eukaryota</taxon>
        <taxon>Metazoa</taxon>
        <taxon>Chordata</taxon>
        <taxon>Craniata</taxon>
        <taxon>Vertebrata</taxon>
        <taxon>Euteleostomi</taxon>
        <taxon>Mammalia</taxon>
        <taxon>Eutheria</taxon>
        <taxon>Laurasiatheria</taxon>
        <taxon>Artiodactyla</taxon>
        <taxon>Suina</taxon>
        <taxon>Suidae</taxon>
        <taxon>Sus</taxon>
    </lineage>
</organism>